<dbReference type="Pfam" id="PF17973">
    <property type="entry name" value="bMG10"/>
    <property type="match status" value="1"/>
</dbReference>
<dbReference type="Pfam" id="PF07703">
    <property type="entry name" value="A2M_BRD"/>
    <property type="match status" value="1"/>
</dbReference>
<dbReference type="Pfam" id="PF17962">
    <property type="entry name" value="bMG6"/>
    <property type="match status" value="1"/>
</dbReference>
<evidence type="ECO:0008006" key="10">
    <source>
        <dbReference type="Google" id="ProtNLM"/>
    </source>
</evidence>
<dbReference type="InterPro" id="IPR041462">
    <property type="entry name" value="Bact_A2M_MG6"/>
</dbReference>
<feature type="domain" description="Alpha-2-macroglobulin" evidence="7">
    <location>
        <begin position="1155"/>
        <end position="1244"/>
    </location>
</feature>
<dbReference type="PIRSF" id="PIRSF038980">
    <property type="entry name" value="A2M_bac"/>
    <property type="match status" value="1"/>
</dbReference>
<dbReference type="CDD" id="cd02891">
    <property type="entry name" value="A2M_like"/>
    <property type="match status" value="1"/>
</dbReference>
<dbReference type="Pfam" id="PF17972">
    <property type="entry name" value="bMG5"/>
    <property type="match status" value="1"/>
</dbReference>
<feature type="domain" description="Apple" evidence="5">
    <location>
        <begin position="32"/>
        <end position="98"/>
    </location>
</feature>
<evidence type="ECO:0000256" key="3">
    <source>
        <dbReference type="ARBA" id="ARBA00022737"/>
    </source>
</evidence>
<keyword evidence="4" id="KW-1015">Disulfide bond</keyword>
<dbReference type="EMBL" id="FNOI01000002">
    <property type="protein sequence ID" value="SDW81285.1"/>
    <property type="molecule type" value="Genomic_DNA"/>
</dbReference>
<dbReference type="InterPro" id="IPR011625">
    <property type="entry name" value="A2M_N_BRD"/>
</dbReference>
<evidence type="ECO:0000313" key="8">
    <source>
        <dbReference type="EMBL" id="SDW81285.1"/>
    </source>
</evidence>
<dbReference type="SMART" id="SM01360">
    <property type="entry name" value="A2M"/>
    <property type="match status" value="1"/>
</dbReference>
<dbReference type="GO" id="GO:0006508">
    <property type="term" value="P:proteolysis"/>
    <property type="evidence" value="ECO:0007669"/>
    <property type="project" value="InterPro"/>
</dbReference>
<evidence type="ECO:0000256" key="2">
    <source>
        <dbReference type="ARBA" id="ARBA00022729"/>
    </source>
</evidence>
<dbReference type="SMART" id="SM01419">
    <property type="entry name" value="Thiol-ester_cl"/>
    <property type="match status" value="1"/>
</dbReference>
<sequence length="1811" mass="194246">MIFRIVSAGLIFAVTTTLALADGLIPERRMTLSNDVDFYGSDLANIFDTNFKACTRACLTDPACQAFTFNTKSKACFPKSSITQSEPFEGAISVKVSTATTNELQLAKSQNAQAPFLEKRDVEAAYTQAATMTSRFAANAFTVDQFVDAARNARNEGKPEVAMRFMGAALTVDDRSDLWEQFARDAAAAAKANSKKRRDYNRRYLSASINAYLRAPNAAMSVNALTLVSRAMERNNRGRDAIAPLRLAQSLQPRTDTQDALDRVVKLFGFNVADTQVESDAKEPRICVAFSEDLSKTVDYAPFVQSQIEGASVEAQDRQLCVAGLTHGERYRITLRQGLPAASGEVLQKPVEITQYVRDRTPSVRFPGRSYILPSSGDAALPVVAVNADKVDLTLYKVSDRNILRTMQSDFFAKPLSYYGEQEFSRSMGVEVWKGSGDVQSELNKDITTRLPMSDIVGQMKPGVYALQASVPGPSSDRSAGATQWFVISDLGLTSMEGVDGMHVFVRGLSDVAPKSGVSVSLISRANEVLDTIETDAQGYARFDPGLVRGVGAAAPGLLTVQQGDDFAFLSLRDPEFDLSDRGVEGRPAAKPVDLFVTTERGAYRAGEVVNALALARDGTAKAIDDLSLTAVLTRPDGVEYARVTQADVGAGGRMFALPLGTEVPRGTWTLAIYADPDAPALSTQNLLVEDFLPERIDATLSLPDGPIATAGAAATLGIEARYLFGAPGADLAVEGDMILRAATSLDGFAGYRFGRHDAPFRTTRSGFGSGVRTDTNGLANATLEVPELAEVMQPLEAQIIARVREGSNRPIERRITRALSLDKPLIGVKPDFDGVLSENSEASFRVVALAPDLQTQDMQVRWTINRVRTEYQWYSNYGNWYWDPVTSRSQIASGDATLTAGAPLQISAPVKWGEYEIKVERTDGPYVATSMSFNAGWYASANAAQTPDLLEASLDKELYSAGDTATLRVVSRYAGTALVTVMSNRLVDMKAVEVTEGENLITLPVTDEWGSGAYVSASVLRPMDVAAGQNPTRALGLSHAAVEPEDGKLSARFDTVGEAAPRGPLNARLIVDNVKGDTYAMIAAVDQGILNLTGFTPPQASEHYFGQRKLGMAIRDVYGRLIDGTSGALGTVRSGGDAGAQLRAQSKPPTEDLVAYVAGPLQVGADGVVETNFELPAFNGSVRLMAVVWSEDGVGEADAEVLVRDPVVVSATLPRFMAPNDSSQLMLEIVHADGPTGDMPLSVTALGARLVRQVPTSVSVTEQGTTRLTVPFVVTGADAVAVDVVLTLPDGRRLSQSHRIDVRRNDPVIQRRSQFALASGGTFTLDQNAFAGFVKGSASVTLAAGPLAQFDVPGLLNALDKYPYGCTEQVTSKALPLLYLDQVASAMGLENRDGIAERISQSISLVLTNQASNGAFGLWRPDRGDLWLDAYVTDFLSRAKATGHDVPDIAFRQAINNLRNQVNSASDFENGGEGLAYAMLVLAREGAASIGDLRYYADTKANNFATALAVAQLGAALASYGDPTRADAMFRRAATLLDKAPDDAQVWRDDYGTDLRDTAAVLTLAVEAGSSVMNISQLSARIAPSIGEVVGRSTQESVWTLLAANALLDRPMSGLSLNGESVSGPLVKVLDEEAGEPVEISNASGEETTVTLTAFGVSDEPVAAGGNGYRIKRDYYDLDGNPVDARRVTSGTPLVAVLTVIPLATGEARLMVSDPLPAGFEIDNPNLLRSGDVKALPWLDTDANVRNSEFRDDRFLAAVDHYGTKEFQLAYILRAVAPGEYHHPAASVEDMYRPFYRARTDEGRVEVAAQ</sequence>
<accession>A0A1H2WL46</accession>
<evidence type="ECO:0000259" key="7">
    <source>
        <dbReference type="SMART" id="SM01360"/>
    </source>
</evidence>
<feature type="domain" description="Alpha-2-macroglobulin bait region" evidence="6">
    <location>
        <begin position="951"/>
        <end position="1093"/>
    </location>
</feature>
<evidence type="ECO:0000259" key="6">
    <source>
        <dbReference type="SMART" id="SM01359"/>
    </source>
</evidence>
<gene>
    <name evidence="8" type="ORF">SAMN04488001_1880</name>
</gene>
<dbReference type="InterPro" id="IPR041246">
    <property type="entry name" value="Bact_MG10"/>
</dbReference>
<dbReference type="InterPro" id="IPR021868">
    <property type="entry name" value="Alpha_2_Macroglob_MG3"/>
</dbReference>
<dbReference type="InterPro" id="IPR002890">
    <property type="entry name" value="MG2"/>
</dbReference>
<dbReference type="Pfam" id="PF07678">
    <property type="entry name" value="TED_complement"/>
    <property type="match status" value="1"/>
</dbReference>
<dbReference type="PANTHER" id="PTHR40094">
    <property type="entry name" value="ALPHA-2-MACROGLOBULIN HOMOLOG"/>
    <property type="match status" value="1"/>
</dbReference>
<keyword evidence="3" id="KW-0677">Repeat</keyword>
<evidence type="ECO:0000256" key="1">
    <source>
        <dbReference type="ARBA" id="ARBA00010556"/>
    </source>
</evidence>
<dbReference type="SMART" id="SM00223">
    <property type="entry name" value="APPLE"/>
    <property type="match status" value="1"/>
</dbReference>
<dbReference type="Pfam" id="PF14295">
    <property type="entry name" value="PAN_4"/>
    <property type="match status" value="1"/>
</dbReference>
<organism evidence="8 9">
    <name type="scientific">Litoreibacter albidus</name>
    <dbReference type="NCBI Taxonomy" id="670155"/>
    <lineage>
        <taxon>Bacteria</taxon>
        <taxon>Pseudomonadati</taxon>
        <taxon>Pseudomonadota</taxon>
        <taxon>Alphaproteobacteria</taxon>
        <taxon>Rhodobacterales</taxon>
        <taxon>Roseobacteraceae</taxon>
        <taxon>Litoreibacter</taxon>
    </lineage>
</organism>
<dbReference type="InterPro" id="IPR008930">
    <property type="entry name" value="Terpenoid_cyclase/PrenylTrfase"/>
</dbReference>
<protein>
    <recommendedName>
        <fullName evidence="10">Apple domain-containing protein</fullName>
    </recommendedName>
</protein>
<dbReference type="SUPFAM" id="SSF48239">
    <property type="entry name" value="Terpenoid cyclases/Protein prenyltransferases"/>
    <property type="match status" value="1"/>
</dbReference>
<dbReference type="GO" id="GO:0005615">
    <property type="term" value="C:extracellular space"/>
    <property type="evidence" value="ECO:0007669"/>
    <property type="project" value="InterPro"/>
</dbReference>
<dbReference type="InterPro" id="IPR011626">
    <property type="entry name" value="Alpha-macroglobulin_TED"/>
</dbReference>
<dbReference type="Pfam" id="PF01835">
    <property type="entry name" value="MG2"/>
    <property type="match status" value="1"/>
</dbReference>
<dbReference type="Gene3D" id="1.50.10.20">
    <property type="match status" value="1"/>
</dbReference>
<dbReference type="InterPro" id="IPR003609">
    <property type="entry name" value="Pan_app"/>
</dbReference>
<dbReference type="Pfam" id="PF11974">
    <property type="entry name" value="bMG3"/>
    <property type="match status" value="1"/>
</dbReference>
<dbReference type="InterPro" id="IPR026284">
    <property type="entry name" value="A2MG_proteobact"/>
</dbReference>
<dbReference type="GO" id="GO:0004866">
    <property type="term" value="F:endopeptidase inhibitor activity"/>
    <property type="evidence" value="ECO:0007669"/>
    <property type="project" value="InterPro"/>
</dbReference>
<dbReference type="InterPro" id="IPR049120">
    <property type="entry name" value="A2M_bMG2"/>
</dbReference>
<evidence type="ECO:0000256" key="4">
    <source>
        <dbReference type="ARBA" id="ARBA00023157"/>
    </source>
</evidence>
<dbReference type="SMART" id="SM01359">
    <property type="entry name" value="A2M_N_2"/>
    <property type="match status" value="1"/>
</dbReference>
<dbReference type="Pfam" id="PF21142">
    <property type="entry name" value="A2M_bMG2"/>
    <property type="match status" value="1"/>
</dbReference>
<dbReference type="CDD" id="cd01100">
    <property type="entry name" value="APPLE_Factor_XI_like"/>
    <property type="match status" value="1"/>
</dbReference>
<dbReference type="PANTHER" id="PTHR40094:SF1">
    <property type="entry name" value="UBIQUITIN DOMAIN-CONTAINING PROTEIN"/>
    <property type="match status" value="1"/>
</dbReference>
<dbReference type="OrthoDB" id="9767116at2"/>
<reference evidence="9" key="1">
    <citation type="submission" date="2016-10" db="EMBL/GenBank/DDBJ databases">
        <authorList>
            <person name="Varghese N."/>
            <person name="Submissions S."/>
        </authorList>
    </citation>
    <scope>NUCLEOTIDE SEQUENCE [LARGE SCALE GENOMIC DNA]</scope>
    <source>
        <strain evidence="9">DSM 26922</strain>
    </source>
</reference>
<keyword evidence="2" id="KW-0732">Signal</keyword>
<evidence type="ECO:0000259" key="5">
    <source>
        <dbReference type="SMART" id="SM00223"/>
    </source>
</evidence>
<dbReference type="InterPro" id="IPR001599">
    <property type="entry name" value="Macroglobln_a2"/>
</dbReference>
<comment type="similarity">
    <text evidence="1">Belongs to the protease inhibitor I39 (alpha-2-macroglobulin) family. Bacterial alpha-2-macroglobulin subfamily.</text>
</comment>
<keyword evidence="9" id="KW-1185">Reference proteome</keyword>
<proteinExistence type="inferred from homology"/>
<dbReference type="InterPro" id="IPR041203">
    <property type="entry name" value="Bact_A2M_MG5"/>
</dbReference>
<dbReference type="STRING" id="670155.SAMN04488001_1880"/>
<dbReference type="RefSeq" id="WP_089946643.1">
    <property type="nucleotide sequence ID" value="NZ_FNOI01000002.1"/>
</dbReference>
<dbReference type="InterPro" id="IPR051802">
    <property type="entry name" value="YfhM-like"/>
</dbReference>
<dbReference type="Gene3D" id="3.50.4.10">
    <property type="entry name" value="Hepatocyte Growth Factor"/>
    <property type="match status" value="1"/>
</dbReference>
<name>A0A1H2WL46_9RHOB</name>
<dbReference type="Proteomes" id="UP000199441">
    <property type="component" value="Unassembled WGS sequence"/>
</dbReference>
<evidence type="ECO:0000313" key="9">
    <source>
        <dbReference type="Proteomes" id="UP000199441"/>
    </source>
</evidence>
<dbReference type="InterPro" id="IPR000177">
    <property type="entry name" value="Apple"/>
</dbReference>
<dbReference type="InterPro" id="IPR047565">
    <property type="entry name" value="Alpha-macroglob_thiol-ester_cl"/>
</dbReference>
<dbReference type="Pfam" id="PF00207">
    <property type="entry name" value="A2M"/>
    <property type="match status" value="1"/>
</dbReference>